<evidence type="ECO:0000256" key="4">
    <source>
        <dbReference type="ARBA" id="ARBA00022617"/>
    </source>
</evidence>
<comment type="cofactor">
    <cofactor evidence="1">
        <name>heme</name>
        <dbReference type="ChEBI" id="CHEBI:30413"/>
    </cofactor>
</comment>
<gene>
    <name evidence="10" type="ORF">RSOLAG1IB_10758</name>
</gene>
<dbReference type="OrthoDB" id="1470350at2759"/>
<dbReference type="PANTHER" id="PTHR24305:SF29">
    <property type="entry name" value="BENZOATE-PARA-HYDROXYLASE"/>
    <property type="match status" value="1"/>
</dbReference>
<accession>A0A0B7G0E2</accession>
<dbReference type="InterPro" id="IPR017972">
    <property type="entry name" value="Cyt_P450_CS"/>
</dbReference>
<keyword evidence="5 9" id="KW-0479">Metal-binding</keyword>
<evidence type="ECO:0000256" key="3">
    <source>
        <dbReference type="ARBA" id="ARBA00010617"/>
    </source>
</evidence>
<proteinExistence type="inferred from homology"/>
<name>A0A0B7G0E2_THACB</name>
<dbReference type="GO" id="GO:0004497">
    <property type="term" value="F:monooxygenase activity"/>
    <property type="evidence" value="ECO:0007669"/>
    <property type="project" value="UniProtKB-KW"/>
</dbReference>
<dbReference type="PANTHER" id="PTHR24305">
    <property type="entry name" value="CYTOCHROME P450"/>
    <property type="match status" value="1"/>
</dbReference>
<evidence type="ECO:0000313" key="11">
    <source>
        <dbReference type="Proteomes" id="UP000059188"/>
    </source>
</evidence>
<dbReference type="PRINTS" id="PR00385">
    <property type="entry name" value="P450"/>
</dbReference>
<evidence type="ECO:0000256" key="8">
    <source>
        <dbReference type="ARBA" id="ARBA00023033"/>
    </source>
</evidence>
<comment type="pathway">
    <text evidence="2">Secondary metabolite biosynthesis.</text>
</comment>
<dbReference type="InterPro" id="IPR036396">
    <property type="entry name" value="Cyt_P450_sf"/>
</dbReference>
<keyword evidence="7 9" id="KW-0408">Iron</keyword>
<dbReference type="Gene3D" id="1.10.630.10">
    <property type="entry name" value="Cytochrome P450"/>
    <property type="match status" value="2"/>
</dbReference>
<dbReference type="GO" id="GO:0005506">
    <property type="term" value="F:iron ion binding"/>
    <property type="evidence" value="ECO:0007669"/>
    <property type="project" value="InterPro"/>
</dbReference>
<keyword evidence="4 9" id="KW-0349">Heme</keyword>
<evidence type="ECO:0000313" key="10">
    <source>
        <dbReference type="EMBL" id="CEL63435.1"/>
    </source>
</evidence>
<evidence type="ECO:0000256" key="6">
    <source>
        <dbReference type="ARBA" id="ARBA00023002"/>
    </source>
</evidence>
<keyword evidence="6 9" id="KW-0560">Oxidoreductase</keyword>
<dbReference type="InterPro" id="IPR001128">
    <property type="entry name" value="Cyt_P450"/>
</dbReference>
<dbReference type="GO" id="GO:0020037">
    <property type="term" value="F:heme binding"/>
    <property type="evidence" value="ECO:0007669"/>
    <property type="project" value="InterPro"/>
</dbReference>
<dbReference type="PROSITE" id="PS00086">
    <property type="entry name" value="CYTOCHROME_P450"/>
    <property type="match status" value="1"/>
</dbReference>
<dbReference type="AlphaFoldDB" id="A0A0B7G0E2"/>
<evidence type="ECO:0000256" key="7">
    <source>
        <dbReference type="ARBA" id="ARBA00023004"/>
    </source>
</evidence>
<comment type="similarity">
    <text evidence="3 9">Belongs to the cytochrome P450 family.</text>
</comment>
<evidence type="ECO:0000256" key="1">
    <source>
        <dbReference type="ARBA" id="ARBA00001971"/>
    </source>
</evidence>
<dbReference type="EMBL" id="LN679181">
    <property type="protein sequence ID" value="CEL63435.1"/>
    <property type="molecule type" value="Genomic_DNA"/>
</dbReference>
<keyword evidence="11" id="KW-1185">Reference proteome</keyword>
<dbReference type="STRING" id="1108050.A0A0B7G0E2"/>
<protein>
    <submittedName>
        <fullName evidence="10">Uncharacterized protein</fullName>
    </submittedName>
</protein>
<dbReference type="PRINTS" id="PR00463">
    <property type="entry name" value="EP450I"/>
</dbReference>
<dbReference type="GO" id="GO:0016705">
    <property type="term" value="F:oxidoreductase activity, acting on paired donors, with incorporation or reduction of molecular oxygen"/>
    <property type="evidence" value="ECO:0007669"/>
    <property type="project" value="InterPro"/>
</dbReference>
<evidence type="ECO:0000256" key="9">
    <source>
        <dbReference type="RuleBase" id="RU000461"/>
    </source>
</evidence>
<reference evidence="10 11" key="1">
    <citation type="submission" date="2014-11" db="EMBL/GenBank/DDBJ databases">
        <authorList>
            <person name="Wibberg Daniel"/>
        </authorList>
    </citation>
    <scope>NUCLEOTIDE SEQUENCE [LARGE SCALE GENOMIC DNA]</scope>
    <source>
        <strain evidence="10">Rhizoctonia solani AG1-IB 7/3/14</strain>
    </source>
</reference>
<dbReference type="SUPFAM" id="SSF48264">
    <property type="entry name" value="Cytochrome P450"/>
    <property type="match status" value="2"/>
</dbReference>
<organism evidence="10 11">
    <name type="scientific">Thanatephorus cucumeris (strain AG1-IB / isolate 7/3/14)</name>
    <name type="common">Lettuce bottom rot fungus</name>
    <name type="synonym">Rhizoctonia solani</name>
    <dbReference type="NCBI Taxonomy" id="1108050"/>
    <lineage>
        <taxon>Eukaryota</taxon>
        <taxon>Fungi</taxon>
        <taxon>Dikarya</taxon>
        <taxon>Basidiomycota</taxon>
        <taxon>Agaricomycotina</taxon>
        <taxon>Agaricomycetes</taxon>
        <taxon>Cantharellales</taxon>
        <taxon>Ceratobasidiaceae</taxon>
        <taxon>Rhizoctonia</taxon>
        <taxon>Rhizoctonia solani AG-1</taxon>
    </lineage>
</organism>
<keyword evidence="8 9" id="KW-0503">Monooxygenase</keyword>
<sequence>MASFNLNIVSVAMFPLWMRNIVQLLPWHFSGLLKQIRFFGLVAAEIDARLKRGSDEAQGPDFVDKLLQVRNEDGTGMSVEELRSETSVMLLAGSDTTSNTLSSLCYHLAINPNIQRELQSELDKHLPLAFPDDCDEQADSNISPGDIVPDYNQIKNLPYLNACVKEVLRIHSTIGTGLPRVVPAGKTLTVSGQTFKAGSIVSVPSYTTHRSHVWGSDASEFRPERWLEDTSGTFNKYFVPFSVGTRSVPPVFGGSASQHQELSYLAFDVIGDLAYGASFGLLQAQNDSVSISGPTDELGQPDKKATRIPVIAAMASFNLNIVSVAMFPLWMRNIVQLLPWHFSGLLKQIRFFSLVAAQTDARLKRGSDEAQGPDFVDKLLQVRNEDGTGMSVEELRSETSVMLLAGSDTTSNTLSSLCYHLAINPNIQRELQSELDKHLPLAFSDDCDEQADSNISPGDIVPDYNQIKNLPYLNACVKEVLRIHSTIGTGLPRVVPAGKTLTVSGQMFKAGSIVSVPSYTTHRSHVWGSDASEFRPERWLEDSSGTFNKYFVPFSVGTRSCVGRNLAYMNVTLIAAALFHRYSVEALPSTKVGGFYVVMKLADSDPAPNSWWYTRPSSERRHIANLQSNGVMWLERSSAMRR</sequence>
<evidence type="ECO:0000256" key="2">
    <source>
        <dbReference type="ARBA" id="ARBA00005179"/>
    </source>
</evidence>
<evidence type="ECO:0000256" key="5">
    <source>
        <dbReference type="ARBA" id="ARBA00022723"/>
    </source>
</evidence>
<dbReference type="InterPro" id="IPR002401">
    <property type="entry name" value="Cyt_P450_E_grp-I"/>
</dbReference>
<dbReference type="Pfam" id="PF00067">
    <property type="entry name" value="p450"/>
    <property type="match status" value="2"/>
</dbReference>
<dbReference type="InterPro" id="IPR050121">
    <property type="entry name" value="Cytochrome_P450_monoxygenase"/>
</dbReference>
<dbReference type="Proteomes" id="UP000059188">
    <property type="component" value="Unassembled WGS sequence"/>
</dbReference>